<accession>A0AAD6NRZ2</accession>
<dbReference type="EMBL" id="JAPFFJ010000018">
    <property type="protein sequence ID" value="KAJ6403407.1"/>
    <property type="molecule type" value="Genomic_DNA"/>
</dbReference>
<reference evidence="2 3" key="1">
    <citation type="journal article" date="2023" name="Int. J. Mol. Sci.">
        <title>De Novo Assembly and Annotation of 11 Diverse Shrub Willow (Salix) Genomes Reveals Novel Gene Organization in Sex-Linked Regions.</title>
        <authorList>
            <person name="Hyden B."/>
            <person name="Feng K."/>
            <person name="Yates T.B."/>
            <person name="Jawdy S."/>
            <person name="Cereghino C."/>
            <person name="Smart L.B."/>
            <person name="Muchero W."/>
        </authorList>
    </citation>
    <scope>NUCLEOTIDE SEQUENCE [LARGE SCALE GENOMIC DNA]</scope>
    <source>
        <tissue evidence="2">Shoot tip</tissue>
    </source>
</reference>
<feature type="region of interest" description="Disordered" evidence="1">
    <location>
        <begin position="121"/>
        <end position="141"/>
    </location>
</feature>
<protein>
    <submittedName>
        <fullName evidence="2">Uncharacterized protein</fullName>
    </submittedName>
</protein>
<dbReference type="AlphaFoldDB" id="A0AAD6NRZ2"/>
<sequence>MAFKVEERVSKVKGRCQKHVIDPSENLQMLTFLYKIERRGFCEKIQLCNMGGFHKINGAAILMLLLVMVMSQPSHARLLRGSHLCNFDAAQEGPDLALSGGKDVSEGEETVSKYRPLLLNLLPKGPSPPSGPSKRTNNVGN</sequence>
<name>A0AAD6NRZ2_9ROSI</name>
<comment type="caution">
    <text evidence="2">The sequence shown here is derived from an EMBL/GenBank/DDBJ whole genome shotgun (WGS) entry which is preliminary data.</text>
</comment>
<gene>
    <name evidence="2" type="ORF">OIU84_015332</name>
</gene>
<evidence type="ECO:0000313" key="2">
    <source>
        <dbReference type="EMBL" id="KAJ6403407.1"/>
    </source>
</evidence>
<evidence type="ECO:0000256" key="1">
    <source>
        <dbReference type="SAM" id="MobiDB-lite"/>
    </source>
</evidence>
<keyword evidence="3" id="KW-1185">Reference proteome</keyword>
<proteinExistence type="predicted"/>
<evidence type="ECO:0000313" key="3">
    <source>
        <dbReference type="Proteomes" id="UP001162972"/>
    </source>
</evidence>
<dbReference type="Proteomes" id="UP001162972">
    <property type="component" value="Chromosome 4"/>
</dbReference>
<organism evidence="2 3">
    <name type="scientific">Salix udensis</name>
    <dbReference type="NCBI Taxonomy" id="889485"/>
    <lineage>
        <taxon>Eukaryota</taxon>
        <taxon>Viridiplantae</taxon>
        <taxon>Streptophyta</taxon>
        <taxon>Embryophyta</taxon>
        <taxon>Tracheophyta</taxon>
        <taxon>Spermatophyta</taxon>
        <taxon>Magnoliopsida</taxon>
        <taxon>eudicotyledons</taxon>
        <taxon>Gunneridae</taxon>
        <taxon>Pentapetalae</taxon>
        <taxon>rosids</taxon>
        <taxon>fabids</taxon>
        <taxon>Malpighiales</taxon>
        <taxon>Salicaceae</taxon>
        <taxon>Saliceae</taxon>
        <taxon>Salix</taxon>
    </lineage>
</organism>